<dbReference type="InterPro" id="IPR025314">
    <property type="entry name" value="DUF4219"/>
</dbReference>
<dbReference type="EMBL" id="CAMGYJ010000008">
    <property type="protein sequence ID" value="CAI0460969.1"/>
    <property type="molecule type" value="Genomic_DNA"/>
</dbReference>
<comment type="caution">
    <text evidence="2">The sequence shown here is derived from an EMBL/GenBank/DDBJ whole genome shotgun (WGS) entry which is preliminary data.</text>
</comment>
<evidence type="ECO:0000313" key="2">
    <source>
        <dbReference type="EMBL" id="CAI0460969.1"/>
    </source>
</evidence>
<gene>
    <name evidence="2" type="ORF">LITE_LOCUS34718</name>
</gene>
<accession>A0AAV0NRH1</accession>
<sequence length="136" mass="16077">MEKLNETNYSSWSTRMEFYLRGQKLWEIITIPPPKDEKLLEDWKQKADKIMYILAVTTEDQFLPRIKESKSPKEAWDTLSTIFARTNEARLQRLENELMSLSQETLTIGQYFNKVIILNKYKTTGVKNMFSRVAFG</sequence>
<dbReference type="AlphaFoldDB" id="A0AAV0NRH1"/>
<organism evidence="2 3">
    <name type="scientific">Linum tenue</name>
    <dbReference type="NCBI Taxonomy" id="586396"/>
    <lineage>
        <taxon>Eukaryota</taxon>
        <taxon>Viridiplantae</taxon>
        <taxon>Streptophyta</taxon>
        <taxon>Embryophyta</taxon>
        <taxon>Tracheophyta</taxon>
        <taxon>Spermatophyta</taxon>
        <taxon>Magnoliopsida</taxon>
        <taxon>eudicotyledons</taxon>
        <taxon>Gunneridae</taxon>
        <taxon>Pentapetalae</taxon>
        <taxon>rosids</taxon>
        <taxon>fabids</taxon>
        <taxon>Malpighiales</taxon>
        <taxon>Linaceae</taxon>
        <taxon>Linum</taxon>
    </lineage>
</organism>
<evidence type="ECO:0000313" key="3">
    <source>
        <dbReference type="Proteomes" id="UP001154282"/>
    </source>
</evidence>
<protein>
    <recommendedName>
        <fullName evidence="1">DUF4219 domain-containing protein</fullName>
    </recommendedName>
</protein>
<keyword evidence="3" id="KW-1185">Reference proteome</keyword>
<reference evidence="2" key="1">
    <citation type="submission" date="2022-08" db="EMBL/GenBank/DDBJ databases">
        <authorList>
            <person name="Gutierrez-Valencia J."/>
        </authorList>
    </citation>
    <scope>NUCLEOTIDE SEQUENCE</scope>
</reference>
<proteinExistence type="predicted"/>
<feature type="domain" description="DUF4219" evidence="1">
    <location>
        <begin position="4"/>
        <end position="29"/>
    </location>
</feature>
<dbReference type="PANTHER" id="PTHR47481:SF36">
    <property type="entry name" value="CCHC-TYPE DOMAIN-CONTAINING PROTEIN"/>
    <property type="match status" value="1"/>
</dbReference>
<evidence type="ECO:0000259" key="1">
    <source>
        <dbReference type="Pfam" id="PF13961"/>
    </source>
</evidence>
<dbReference type="Proteomes" id="UP001154282">
    <property type="component" value="Unassembled WGS sequence"/>
</dbReference>
<dbReference type="Pfam" id="PF13961">
    <property type="entry name" value="DUF4219"/>
    <property type="match status" value="1"/>
</dbReference>
<name>A0AAV0NRH1_9ROSI</name>
<dbReference type="PANTHER" id="PTHR47481">
    <property type="match status" value="1"/>
</dbReference>